<proteinExistence type="predicted"/>
<evidence type="ECO:0000313" key="2">
    <source>
        <dbReference type="Proteomes" id="UP001596161"/>
    </source>
</evidence>
<keyword evidence="2" id="KW-1185">Reference proteome</keyword>
<accession>A0ABW0E9H4</accession>
<dbReference type="NCBIfam" id="TIGR04183">
    <property type="entry name" value="Por_Secre_tail"/>
    <property type="match status" value="1"/>
</dbReference>
<reference evidence="2" key="1">
    <citation type="journal article" date="2019" name="Int. J. Syst. Evol. Microbiol.">
        <title>The Global Catalogue of Microorganisms (GCM) 10K type strain sequencing project: providing services to taxonomists for standard genome sequencing and annotation.</title>
        <authorList>
            <consortium name="The Broad Institute Genomics Platform"/>
            <consortium name="The Broad Institute Genome Sequencing Center for Infectious Disease"/>
            <person name="Wu L."/>
            <person name="Ma J."/>
        </authorList>
    </citation>
    <scope>NUCLEOTIDE SEQUENCE [LARGE SCALE GENOMIC DNA]</scope>
    <source>
        <strain evidence="2">KACC 12602</strain>
    </source>
</reference>
<dbReference type="EMBL" id="JBHSKT010000001">
    <property type="protein sequence ID" value="MFC5269524.1"/>
    <property type="molecule type" value="Genomic_DNA"/>
</dbReference>
<comment type="caution">
    <text evidence="1">The sequence shown here is derived from an EMBL/GenBank/DDBJ whole genome shotgun (WGS) entry which is preliminary data.</text>
</comment>
<dbReference type="RefSeq" id="WP_378015900.1">
    <property type="nucleotide sequence ID" value="NZ_JBHSKT010000001.1"/>
</dbReference>
<evidence type="ECO:0000313" key="1">
    <source>
        <dbReference type="EMBL" id="MFC5269524.1"/>
    </source>
</evidence>
<protein>
    <submittedName>
        <fullName evidence="1">T9SS type A sorting domain-containing protein</fullName>
    </submittedName>
</protein>
<organism evidence="1 2">
    <name type="scientific">Adhaeribacter terreus</name>
    <dbReference type="NCBI Taxonomy" id="529703"/>
    <lineage>
        <taxon>Bacteria</taxon>
        <taxon>Pseudomonadati</taxon>
        <taxon>Bacteroidota</taxon>
        <taxon>Cytophagia</taxon>
        <taxon>Cytophagales</taxon>
        <taxon>Hymenobacteraceae</taxon>
        <taxon>Adhaeribacter</taxon>
    </lineage>
</organism>
<sequence length="66" mass="7567">MLFLNLPEAKGIVQMQLTDMQGRTVLSRQMQANSEMKLELPELAQDMYILSAQTGKQILRKKVMLD</sequence>
<gene>
    <name evidence="1" type="ORF">ACFPIB_02805</name>
</gene>
<name>A0ABW0E9H4_9BACT</name>
<dbReference type="Proteomes" id="UP001596161">
    <property type="component" value="Unassembled WGS sequence"/>
</dbReference>
<dbReference type="InterPro" id="IPR026444">
    <property type="entry name" value="Secre_tail"/>
</dbReference>